<keyword evidence="4" id="KW-1185">Reference proteome</keyword>
<reference evidence="3" key="1">
    <citation type="submission" date="2021-12" db="EMBL/GenBank/DDBJ databases">
        <title>Convergent genome expansion in fungi linked to evolution of root-endophyte symbiosis.</title>
        <authorList>
            <consortium name="DOE Joint Genome Institute"/>
            <person name="Ke Y.-H."/>
            <person name="Bonito G."/>
            <person name="Liao H.-L."/>
            <person name="Looney B."/>
            <person name="Rojas-Flechas A."/>
            <person name="Nash J."/>
            <person name="Hameed K."/>
            <person name="Schadt C."/>
            <person name="Martin F."/>
            <person name="Crous P.W."/>
            <person name="Miettinen O."/>
            <person name="Magnuson J.K."/>
            <person name="Labbe J."/>
            <person name="Jacobson D."/>
            <person name="Doktycz M.J."/>
            <person name="Veneault-Fourrey C."/>
            <person name="Kuo A."/>
            <person name="Mondo S."/>
            <person name="Calhoun S."/>
            <person name="Riley R."/>
            <person name="Ohm R."/>
            <person name="LaButti K."/>
            <person name="Andreopoulos B."/>
            <person name="Pangilinan J."/>
            <person name="Nolan M."/>
            <person name="Tritt A."/>
            <person name="Clum A."/>
            <person name="Lipzen A."/>
            <person name="Daum C."/>
            <person name="Barry K."/>
            <person name="Grigoriev I.V."/>
            <person name="Vilgalys R."/>
        </authorList>
    </citation>
    <scope>NUCLEOTIDE SEQUENCE</scope>
    <source>
        <strain evidence="3">PMI_201</strain>
    </source>
</reference>
<evidence type="ECO:0000313" key="4">
    <source>
        <dbReference type="Proteomes" id="UP001201262"/>
    </source>
</evidence>
<sequence>MDLITHLYRRDCGSGDDCEKPTSKLLTDVVPAVVTGVVLIVAGIVFFIIARRRRKQFQREEDKERESLEIDVYEPSHAHYQGPAYGDPFSNSQSLIRDPDYNEFSLAPPTPRRDQSPAKSYNTDSSYEPHSTTSPPPAYPHGGPSARDHHPDNKI</sequence>
<dbReference type="EMBL" id="JAJTJA010000002">
    <property type="protein sequence ID" value="KAH8703146.1"/>
    <property type="molecule type" value="Genomic_DNA"/>
</dbReference>
<keyword evidence="2" id="KW-0812">Transmembrane</keyword>
<evidence type="ECO:0000256" key="2">
    <source>
        <dbReference type="SAM" id="Phobius"/>
    </source>
</evidence>
<dbReference type="Proteomes" id="UP001201262">
    <property type="component" value="Unassembled WGS sequence"/>
</dbReference>
<evidence type="ECO:0000313" key="3">
    <source>
        <dbReference type="EMBL" id="KAH8703146.1"/>
    </source>
</evidence>
<organism evidence="3 4">
    <name type="scientific">Talaromyces proteolyticus</name>
    <dbReference type="NCBI Taxonomy" id="1131652"/>
    <lineage>
        <taxon>Eukaryota</taxon>
        <taxon>Fungi</taxon>
        <taxon>Dikarya</taxon>
        <taxon>Ascomycota</taxon>
        <taxon>Pezizomycotina</taxon>
        <taxon>Eurotiomycetes</taxon>
        <taxon>Eurotiomycetidae</taxon>
        <taxon>Eurotiales</taxon>
        <taxon>Trichocomaceae</taxon>
        <taxon>Talaromyces</taxon>
        <taxon>Talaromyces sect. Bacilispori</taxon>
    </lineage>
</organism>
<keyword evidence="2" id="KW-0472">Membrane</keyword>
<feature type="compositionally biased region" description="Basic and acidic residues" evidence="1">
    <location>
        <begin position="146"/>
        <end position="155"/>
    </location>
</feature>
<dbReference type="AlphaFoldDB" id="A0AAD4Q4E2"/>
<protein>
    <submittedName>
        <fullName evidence="3">Uncharacterized protein</fullName>
    </submittedName>
</protein>
<feature type="transmembrane region" description="Helical" evidence="2">
    <location>
        <begin position="29"/>
        <end position="50"/>
    </location>
</feature>
<proteinExistence type="predicted"/>
<feature type="region of interest" description="Disordered" evidence="1">
    <location>
        <begin position="55"/>
        <end position="155"/>
    </location>
</feature>
<feature type="compositionally biased region" description="Polar residues" evidence="1">
    <location>
        <begin position="117"/>
        <end position="133"/>
    </location>
</feature>
<dbReference type="GeneID" id="70243826"/>
<keyword evidence="2" id="KW-1133">Transmembrane helix</keyword>
<dbReference type="RefSeq" id="XP_046076164.1">
    <property type="nucleotide sequence ID" value="XM_046213539.1"/>
</dbReference>
<accession>A0AAD4Q4E2</accession>
<gene>
    <name evidence="3" type="ORF">BGW36DRAFT_354579</name>
</gene>
<evidence type="ECO:0000256" key="1">
    <source>
        <dbReference type="SAM" id="MobiDB-lite"/>
    </source>
</evidence>
<name>A0AAD4Q4E2_9EURO</name>
<comment type="caution">
    <text evidence="3">The sequence shown here is derived from an EMBL/GenBank/DDBJ whole genome shotgun (WGS) entry which is preliminary data.</text>
</comment>
<feature type="compositionally biased region" description="Basic and acidic residues" evidence="1">
    <location>
        <begin position="57"/>
        <end position="68"/>
    </location>
</feature>